<sequence>MSLVTHQPKFLIFFILIGAFGHSALGFSVLQIAEYPRICGNFEISPSRWKASC</sequence>
<dbReference type="AlphaFoldDB" id="A0A3N4LLS0"/>
<evidence type="ECO:0000313" key="2">
    <source>
        <dbReference type="Proteomes" id="UP000267821"/>
    </source>
</evidence>
<keyword evidence="2" id="KW-1185">Reference proteome</keyword>
<gene>
    <name evidence="1" type="ORF">L211DRAFT_838332</name>
</gene>
<dbReference type="EMBL" id="ML121544">
    <property type="protein sequence ID" value="RPB23873.1"/>
    <property type="molecule type" value="Genomic_DNA"/>
</dbReference>
<dbReference type="InParanoid" id="A0A3N4LLS0"/>
<name>A0A3N4LLS0_9PEZI</name>
<evidence type="ECO:0000313" key="1">
    <source>
        <dbReference type="EMBL" id="RPB23873.1"/>
    </source>
</evidence>
<reference evidence="1 2" key="1">
    <citation type="journal article" date="2018" name="Nat. Ecol. Evol.">
        <title>Pezizomycetes genomes reveal the molecular basis of ectomycorrhizal truffle lifestyle.</title>
        <authorList>
            <person name="Murat C."/>
            <person name="Payen T."/>
            <person name="Noel B."/>
            <person name="Kuo A."/>
            <person name="Morin E."/>
            <person name="Chen J."/>
            <person name="Kohler A."/>
            <person name="Krizsan K."/>
            <person name="Balestrini R."/>
            <person name="Da Silva C."/>
            <person name="Montanini B."/>
            <person name="Hainaut M."/>
            <person name="Levati E."/>
            <person name="Barry K.W."/>
            <person name="Belfiori B."/>
            <person name="Cichocki N."/>
            <person name="Clum A."/>
            <person name="Dockter R.B."/>
            <person name="Fauchery L."/>
            <person name="Guy J."/>
            <person name="Iotti M."/>
            <person name="Le Tacon F."/>
            <person name="Lindquist E.A."/>
            <person name="Lipzen A."/>
            <person name="Malagnac F."/>
            <person name="Mello A."/>
            <person name="Molinier V."/>
            <person name="Miyauchi S."/>
            <person name="Poulain J."/>
            <person name="Riccioni C."/>
            <person name="Rubini A."/>
            <person name="Sitrit Y."/>
            <person name="Splivallo R."/>
            <person name="Traeger S."/>
            <person name="Wang M."/>
            <person name="Zifcakova L."/>
            <person name="Wipf D."/>
            <person name="Zambonelli A."/>
            <person name="Paolocci F."/>
            <person name="Nowrousian M."/>
            <person name="Ottonello S."/>
            <person name="Baldrian P."/>
            <person name="Spatafora J.W."/>
            <person name="Henrissat B."/>
            <person name="Nagy L.G."/>
            <person name="Aury J.M."/>
            <person name="Wincker P."/>
            <person name="Grigoriev I.V."/>
            <person name="Bonfante P."/>
            <person name="Martin F.M."/>
        </authorList>
    </citation>
    <scope>NUCLEOTIDE SEQUENCE [LARGE SCALE GENOMIC DNA]</scope>
    <source>
        <strain evidence="1 2">ATCC MYA-4762</strain>
    </source>
</reference>
<organism evidence="1 2">
    <name type="scientific">Terfezia boudieri ATCC MYA-4762</name>
    <dbReference type="NCBI Taxonomy" id="1051890"/>
    <lineage>
        <taxon>Eukaryota</taxon>
        <taxon>Fungi</taxon>
        <taxon>Dikarya</taxon>
        <taxon>Ascomycota</taxon>
        <taxon>Pezizomycotina</taxon>
        <taxon>Pezizomycetes</taxon>
        <taxon>Pezizales</taxon>
        <taxon>Pezizaceae</taxon>
        <taxon>Terfezia</taxon>
    </lineage>
</organism>
<proteinExistence type="predicted"/>
<accession>A0A3N4LLS0</accession>
<dbReference type="Proteomes" id="UP000267821">
    <property type="component" value="Unassembled WGS sequence"/>
</dbReference>
<protein>
    <submittedName>
        <fullName evidence="1">Uncharacterized protein</fullName>
    </submittedName>
</protein>